<dbReference type="GO" id="GO:0005737">
    <property type="term" value="C:cytoplasm"/>
    <property type="evidence" value="ECO:0007669"/>
    <property type="project" value="TreeGrafter"/>
</dbReference>
<dbReference type="PANTHER" id="PTHR45677:SF8">
    <property type="entry name" value="CYSTEINE SULFINIC ACID DECARBOXYLASE"/>
    <property type="match status" value="1"/>
</dbReference>
<organism evidence="8 9">
    <name type="scientific">Zeaxanthinibacter enoshimensis</name>
    <dbReference type="NCBI Taxonomy" id="392009"/>
    <lineage>
        <taxon>Bacteria</taxon>
        <taxon>Pseudomonadati</taxon>
        <taxon>Bacteroidota</taxon>
        <taxon>Flavobacteriia</taxon>
        <taxon>Flavobacteriales</taxon>
        <taxon>Flavobacteriaceae</taxon>
        <taxon>Zeaxanthinibacter</taxon>
    </lineage>
</organism>
<dbReference type="Proteomes" id="UP000295468">
    <property type="component" value="Unassembled WGS sequence"/>
</dbReference>
<protein>
    <submittedName>
        <fullName evidence="8">L-2,4-diaminobutyrate decarboxylase</fullName>
    </submittedName>
</protein>
<dbReference type="OrthoDB" id="9803665at2"/>
<evidence type="ECO:0000313" key="9">
    <source>
        <dbReference type="Proteomes" id="UP000295468"/>
    </source>
</evidence>
<comment type="cofactor">
    <cofactor evidence="1 6 7">
        <name>pyridoxal 5'-phosphate</name>
        <dbReference type="ChEBI" id="CHEBI:597326"/>
    </cofactor>
</comment>
<dbReference type="PANTHER" id="PTHR45677">
    <property type="entry name" value="GLUTAMATE DECARBOXYLASE-RELATED"/>
    <property type="match status" value="1"/>
</dbReference>
<comment type="similarity">
    <text evidence="2 7">Belongs to the group II decarboxylase family.</text>
</comment>
<dbReference type="GO" id="GO:0016831">
    <property type="term" value="F:carboxy-lyase activity"/>
    <property type="evidence" value="ECO:0007669"/>
    <property type="project" value="UniProtKB-KW"/>
</dbReference>
<evidence type="ECO:0000256" key="3">
    <source>
        <dbReference type="ARBA" id="ARBA00022793"/>
    </source>
</evidence>
<dbReference type="InterPro" id="IPR002129">
    <property type="entry name" value="PyrdxlP-dep_de-COase"/>
</dbReference>
<evidence type="ECO:0000313" key="8">
    <source>
        <dbReference type="EMBL" id="TDQ29419.1"/>
    </source>
</evidence>
<dbReference type="InterPro" id="IPR015421">
    <property type="entry name" value="PyrdxlP-dep_Trfase_major"/>
</dbReference>
<comment type="caution">
    <text evidence="8">The sequence shown here is derived from an EMBL/GenBank/DDBJ whole genome shotgun (WGS) entry which is preliminary data.</text>
</comment>
<reference evidence="8 9" key="1">
    <citation type="submission" date="2019-03" db="EMBL/GenBank/DDBJ databases">
        <title>Genomic Encyclopedia of Archaeal and Bacterial Type Strains, Phase II (KMG-II): from individual species to whole genera.</title>
        <authorList>
            <person name="Goeker M."/>
        </authorList>
    </citation>
    <scope>NUCLEOTIDE SEQUENCE [LARGE SCALE GENOMIC DNA]</scope>
    <source>
        <strain evidence="8 9">DSM 18435</strain>
    </source>
</reference>
<dbReference type="Pfam" id="PF00282">
    <property type="entry name" value="Pyridoxal_deC"/>
    <property type="match status" value="1"/>
</dbReference>
<evidence type="ECO:0000256" key="2">
    <source>
        <dbReference type="ARBA" id="ARBA00009533"/>
    </source>
</evidence>
<keyword evidence="5 7" id="KW-0456">Lyase</keyword>
<gene>
    <name evidence="8" type="ORF">CLV82_2877</name>
</gene>
<name>A0A4R6TJK2_9FLAO</name>
<dbReference type="SUPFAM" id="SSF53383">
    <property type="entry name" value="PLP-dependent transferases"/>
    <property type="match status" value="1"/>
</dbReference>
<keyword evidence="4 6" id="KW-0663">Pyridoxal phosphate</keyword>
<dbReference type="GO" id="GO:0019752">
    <property type="term" value="P:carboxylic acid metabolic process"/>
    <property type="evidence" value="ECO:0007669"/>
    <property type="project" value="InterPro"/>
</dbReference>
<evidence type="ECO:0000256" key="7">
    <source>
        <dbReference type="RuleBase" id="RU000382"/>
    </source>
</evidence>
<dbReference type="PRINTS" id="PR00800">
    <property type="entry name" value="YHDCRBOXLASE"/>
</dbReference>
<evidence type="ECO:0000256" key="6">
    <source>
        <dbReference type="PIRSR" id="PIRSR602129-50"/>
    </source>
</evidence>
<dbReference type="RefSeq" id="WP_133644990.1">
    <property type="nucleotide sequence ID" value="NZ_SNYI01000003.1"/>
</dbReference>
<dbReference type="AlphaFoldDB" id="A0A4R6TJK2"/>
<keyword evidence="3" id="KW-0210">Decarboxylase</keyword>
<proteinExistence type="inferred from homology"/>
<evidence type="ECO:0000256" key="4">
    <source>
        <dbReference type="ARBA" id="ARBA00022898"/>
    </source>
</evidence>
<keyword evidence="9" id="KW-1185">Reference proteome</keyword>
<dbReference type="Gene3D" id="3.90.1150.170">
    <property type="match status" value="1"/>
</dbReference>
<sequence length="478" mass="53059">MSTSLLKKAYDPENFRREGHQLIDLLGDHLKEVFQEEKEKVIDHATPTEELQYWKNYLEEGVAGAWPEKLLEHSIHLHNPRYMGHQISPPVPLTGLTGLASALLNNGMGVYEMGAGPTIMERLVTDTLCETLGYPGEAAGFLTSGGTLATLTALLSARKRKVGHNVWENGSGPALAIMVSEEAHYCVDRAARIMGLGTRGILKVPAGKDFRIRTNLLQEVYDKAKADGLQVFALVGSAPSTATGIYDDLEILQNFAADKNLWFHVDGAHGGAAMFSGKYRQLLKGADLSDSIAIDGHKMMMMPAITTALLFRDKRDSHNTFVQKADYLLQDSSDEDWYNLAKRTFECTKYMMSLHWFVLLKTYGKGLFDEFVTTLYDLGHTLGEMVAAEPMLELAVKPMSNIVCFRYVAGESDAATLNKLNSDIRKKLLESGEYYVVQTTLGGTFYLRTTLMNPFTTKEHLQGMLNRVKHLGSGFLGK</sequence>
<feature type="modified residue" description="N6-(pyridoxal phosphate)lysine" evidence="6">
    <location>
        <position position="298"/>
    </location>
</feature>
<dbReference type="GO" id="GO:0006520">
    <property type="term" value="P:amino acid metabolic process"/>
    <property type="evidence" value="ECO:0007669"/>
    <property type="project" value="InterPro"/>
</dbReference>
<dbReference type="GO" id="GO:0030170">
    <property type="term" value="F:pyridoxal phosphate binding"/>
    <property type="evidence" value="ECO:0007669"/>
    <property type="project" value="InterPro"/>
</dbReference>
<evidence type="ECO:0000256" key="5">
    <source>
        <dbReference type="ARBA" id="ARBA00023239"/>
    </source>
</evidence>
<dbReference type="InterPro" id="IPR015424">
    <property type="entry name" value="PyrdxlP-dep_Trfase"/>
</dbReference>
<dbReference type="EMBL" id="SNYI01000003">
    <property type="protein sequence ID" value="TDQ29419.1"/>
    <property type="molecule type" value="Genomic_DNA"/>
</dbReference>
<evidence type="ECO:0000256" key="1">
    <source>
        <dbReference type="ARBA" id="ARBA00001933"/>
    </source>
</evidence>
<accession>A0A4R6TJK2</accession>
<dbReference type="InterPro" id="IPR010977">
    <property type="entry name" value="Aromatic_deC"/>
</dbReference>
<dbReference type="Gene3D" id="3.40.640.10">
    <property type="entry name" value="Type I PLP-dependent aspartate aminotransferase-like (Major domain)"/>
    <property type="match status" value="1"/>
</dbReference>